<dbReference type="PANTHER" id="PTHR33116">
    <property type="entry name" value="REVERSE TRANSCRIPTASE ZINC-BINDING DOMAIN-CONTAINING PROTEIN-RELATED-RELATED"/>
    <property type="match status" value="1"/>
</dbReference>
<evidence type="ECO:0000313" key="2">
    <source>
        <dbReference type="EMBL" id="KAJ4811911.1"/>
    </source>
</evidence>
<dbReference type="GO" id="GO:0003676">
    <property type="term" value="F:nucleic acid binding"/>
    <property type="evidence" value="ECO:0007669"/>
    <property type="project" value="InterPro"/>
</dbReference>
<dbReference type="CDD" id="cd06222">
    <property type="entry name" value="RNase_H_like"/>
    <property type="match status" value="1"/>
</dbReference>
<dbReference type="InterPro" id="IPR026960">
    <property type="entry name" value="RVT-Znf"/>
</dbReference>
<sequence length="721" mass="83153">MEILSRLLQCALRENMIKGVRVAHTSLQITHAMYADDLVIMGDVGEEEVYALQTVLHKFAKASGLCINPHKSRLWFSKACATHEVIRVQMAWCAREVEGEEKYLGIVLSTKGDTKRNGILLLEKIKSKLTGWKSNLLSYAGRLVLIKAVLMSLPVYAMALEMLPKGIIKDINRIIAKFFWGKTNQNRYMAMVGWQRICKPFEEGGLGVKDLEKFGEALFQKVVWSLMADEEKLWVRVCKSKYYPLVGFWRAQKSGGSSKLWGQVLKKREFFADQVRWRLGNGQKANALSQPWFATWSVQQLATQTDRKLKVCSLLEENTGEWNIQEISRLFQPNQVQSIVMETTKPNPQSEEDKLLWLKTRTGRYTVKEGYKELIQGGNQVSINQTVDWNLLWKCNSITPKVKLFLWRLLNKGLPLGVNMHTRITSFSPTCQRCHEENEYEMHCLFFCQTSRQVWFGSPLGIRVHELPLNIARTVSQIMGSLDDDGKRLFAVTMWELWKERNKTVIEHKPFKPPEVLQRVRALWGPCNEYMLPVHPKPQRSEKDKYEYNSMGWQVIMDASWDTSNSAGGAFLVYEKGLLHSIGMHCFQVQDPFHAEATILREAVKHMYETLQLPNNTKVQFFSDCLNLVTSVNQGEYMDLPAWRAERMIRELVSQMEERGAGMTLQHVQRPAVRQAHDLANTARRRRINYQGPLNMAPQQESTVLLVMDDNFYQRVLEAPP</sequence>
<dbReference type="Gene3D" id="3.30.420.10">
    <property type="entry name" value="Ribonuclease H-like superfamily/Ribonuclease H"/>
    <property type="match status" value="1"/>
</dbReference>
<keyword evidence="3" id="KW-1185">Reference proteome</keyword>
<protein>
    <submittedName>
        <fullName evidence="2">RNA-directed DNA polymerase (Reverse transcriptase)-related family protein</fullName>
    </submittedName>
</protein>
<feature type="domain" description="Reverse transcriptase" evidence="1">
    <location>
        <begin position="1"/>
        <end position="108"/>
    </location>
</feature>
<dbReference type="Pfam" id="PF13966">
    <property type="entry name" value="zf-RVT"/>
    <property type="match status" value="1"/>
</dbReference>
<dbReference type="AlphaFoldDB" id="A0AAV8H6W3"/>
<accession>A0AAV8H6W3</accession>
<dbReference type="InterPro" id="IPR036397">
    <property type="entry name" value="RNaseH_sf"/>
</dbReference>
<proteinExistence type="predicted"/>
<comment type="caution">
    <text evidence="2">The sequence shown here is derived from an EMBL/GenBank/DDBJ whole genome shotgun (WGS) entry which is preliminary data.</text>
</comment>
<keyword evidence="2" id="KW-0548">Nucleotidyltransferase</keyword>
<evidence type="ECO:0000259" key="1">
    <source>
        <dbReference type="PROSITE" id="PS50878"/>
    </source>
</evidence>
<keyword evidence="2" id="KW-0695">RNA-directed DNA polymerase</keyword>
<dbReference type="Proteomes" id="UP001140206">
    <property type="component" value="Chromosome 1"/>
</dbReference>
<dbReference type="GO" id="GO:0003964">
    <property type="term" value="F:RNA-directed DNA polymerase activity"/>
    <property type="evidence" value="ECO:0007669"/>
    <property type="project" value="UniProtKB-KW"/>
</dbReference>
<dbReference type="InterPro" id="IPR044730">
    <property type="entry name" value="RNase_H-like_dom_plant"/>
</dbReference>
<keyword evidence="2" id="KW-0808">Transferase</keyword>
<dbReference type="PROSITE" id="PS50878">
    <property type="entry name" value="RT_POL"/>
    <property type="match status" value="1"/>
</dbReference>
<gene>
    <name evidence="2" type="ORF">LUZ62_024477</name>
</gene>
<reference evidence="2" key="1">
    <citation type="submission" date="2022-08" db="EMBL/GenBank/DDBJ databases">
        <authorList>
            <person name="Marques A."/>
        </authorList>
    </citation>
    <scope>NUCLEOTIDE SEQUENCE</scope>
    <source>
        <strain evidence="2">RhyPub2mFocal</strain>
        <tissue evidence="2">Leaves</tissue>
    </source>
</reference>
<dbReference type="EMBL" id="JAMFTS010000001">
    <property type="protein sequence ID" value="KAJ4811911.1"/>
    <property type="molecule type" value="Genomic_DNA"/>
</dbReference>
<dbReference type="PANTHER" id="PTHR33116:SF86">
    <property type="entry name" value="REVERSE TRANSCRIPTASE DOMAIN-CONTAINING PROTEIN"/>
    <property type="match status" value="1"/>
</dbReference>
<evidence type="ECO:0000313" key="3">
    <source>
        <dbReference type="Proteomes" id="UP001140206"/>
    </source>
</evidence>
<name>A0AAV8H6W3_9POAL</name>
<organism evidence="2 3">
    <name type="scientific">Rhynchospora pubera</name>
    <dbReference type="NCBI Taxonomy" id="906938"/>
    <lineage>
        <taxon>Eukaryota</taxon>
        <taxon>Viridiplantae</taxon>
        <taxon>Streptophyta</taxon>
        <taxon>Embryophyta</taxon>
        <taxon>Tracheophyta</taxon>
        <taxon>Spermatophyta</taxon>
        <taxon>Magnoliopsida</taxon>
        <taxon>Liliopsida</taxon>
        <taxon>Poales</taxon>
        <taxon>Cyperaceae</taxon>
        <taxon>Cyperoideae</taxon>
        <taxon>Rhynchosporeae</taxon>
        <taxon>Rhynchospora</taxon>
    </lineage>
</organism>
<dbReference type="InterPro" id="IPR000477">
    <property type="entry name" value="RT_dom"/>
</dbReference>